<protein>
    <submittedName>
        <fullName evidence="3">SDR family NAD(P)-dependent oxidoreductase</fullName>
    </submittedName>
</protein>
<dbReference type="PANTHER" id="PTHR43976">
    <property type="entry name" value="SHORT CHAIN DEHYDROGENASE"/>
    <property type="match status" value="1"/>
</dbReference>
<evidence type="ECO:0000256" key="1">
    <source>
        <dbReference type="ARBA" id="ARBA00006484"/>
    </source>
</evidence>
<dbReference type="Pfam" id="PF00106">
    <property type="entry name" value="adh_short"/>
    <property type="match status" value="1"/>
</dbReference>
<sequence length="161" mass="17821">MNNAGYILAGSIELHEEEDARAQFDTNLPGYHRLICAVLPQMRARGTGLIVQVSSGLGRLVFPTQGWYVATKFVIDGMSEALAYELAPFGVDVCIVQPTQYPTQFLPNECRYFEELLVRLDDERSAAYVDQIQKTRFGLQDGSGQDSTEVAGAIRDLPDMA</sequence>
<dbReference type="PANTHER" id="PTHR43976:SF16">
    <property type="entry name" value="SHORT-CHAIN DEHYDROGENASE_REDUCTASE FAMILY PROTEIN"/>
    <property type="match status" value="1"/>
</dbReference>
<reference evidence="3 4" key="1">
    <citation type="submission" date="2022-04" db="EMBL/GenBank/DDBJ databases">
        <title>Roseobacter sp. WL0113 is a bacterium isolated from neritic sediment.</title>
        <authorList>
            <person name="Wang L."/>
            <person name="He W."/>
            <person name="Zhang D.-F."/>
        </authorList>
    </citation>
    <scope>NUCLEOTIDE SEQUENCE [LARGE SCALE GENOMIC DNA]</scope>
    <source>
        <strain evidence="3 4">WL0113</strain>
    </source>
</reference>
<organism evidence="3 4">
    <name type="scientific">Roseobacter sinensis</name>
    <dbReference type="NCBI Taxonomy" id="2931391"/>
    <lineage>
        <taxon>Bacteria</taxon>
        <taxon>Pseudomonadati</taxon>
        <taxon>Pseudomonadota</taxon>
        <taxon>Alphaproteobacteria</taxon>
        <taxon>Rhodobacterales</taxon>
        <taxon>Roseobacteraceae</taxon>
        <taxon>Roseobacter</taxon>
    </lineage>
</organism>
<comment type="caution">
    <text evidence="3">The sequence shown here is derived from an EMBL/GenBank/DDBJ whole genome shotgun (WGS) entry which is preliminary data.</text>
</comment>
<keyword evidence="4" id="KW-1185">Reference proteome</keyword>
<name>A0ABT3BFJ5_9RHOB</name>
<evidence type="ECO:0000313" key="4">
    <source>
        <dbReference type="Proteomes" id="UP001208690"/>
    </source>
</evidence>
<evidence type="ECO:0000256" key="2">
    <source>
        <dbReference type="ARBA" id="ARBA00023002"/>
    </source>
</evidence>
<keyword evidence="2" id="KW-0560">Oxidoreductase</keyword>
<proteinExistence type="inferred from homology"/>
<dbReference type="InterPro" id="IPR002347">
    <property type="entry name" value="SDR_fam"/>
</dbReference>
<dbReference type="EMBL" id="JALIEB010000008">
    <property type="protein sequence ID" value="MCV3272315.1"/>
    <property type="molecule type" value="Genomic_DNA"/>
</dbReference>
<dbReference type="PRINTS" id="PR00081">
    <property type="entry name" value="GDHRDH"/>
</dbReference>
<comment type="similarity">
    <text evidence="1">Belongs to the short-chain dehydrogenases/reductases (SDR) family.</text>
</comment>
<dbReference type="Proteomes" id="UP001208690">
    <property type="component" value="Unassembled WGS sequence"/>
</dbReference>
<accession>A0ABT3BFJ5</accession>
<gene>
    <name evidence="3" type="ORF">MUB52_12830</name>
</gene>
<dbReference type="InterPro" id="IPR036291">
    <property type="entry name" value="NAD(P)-bd_dom_sf"/>
</dbReference>
<dbReference type="Gene3D" id="3.40.50.720">
    <property type="entry name" value="NAD(P)-binding Rossmann-like Domain"/>
    <property type="match status" value="1"/>
</dbReference>
<dbReference type="InterPro" id="IPR051911">
    <property type="entry name" value="SDR_oxidoreductase"/>
</dbReference>
<evidence type="ECO:0000313" key="3">
    <source>
        <dbReference type="EMBL" id="MCV3272315.1"/>
    </source>
</evidence>
<dbReference type="SUPFAM" id="SSF51735">
    <property type="entry name" value="NAD(P)-binding Rossmann-fold domains"/>
    <property type="match status" value="1"/>
</dbReference>